<sequence length="96" mass="11096">MNEAREGAIRLPGDTPLGFNVVADWMYFDQVKKPESSDDIFGMLHAYVQADKWCMNMLQNAIIDRFLENWKYKVLHPAHMAWAARHVPDGTSSRRS</sequence>
<keyword evidence="2" id="KW-1185">Reference proteome</keyword>
<accession>A0A0D2CAV0</accession>
<evidence type="ECO:0008006" key="3">
    <source>
        <dbReference type="Google" id="ProtNLM"/>
    </source>
</evidence>
<dbReference type="HOGENOM" id="CLU_2359528_0_0_1"/>
<dbReference type="AlphaFoldDB" id="A0A0D2CAV0"/>
<evidence type="ECO:0000313" key="2">
    <source>
        <dbReference type="Proteomes" id="UP000054466"/>
    </source>
</evidence>
<evidence type="ECO:0000313" key="1">
    <source>
        <dbReference type="EMBL" id="KIW28198.1"/>
    </source>
</evidence>
<gene>
    <name evidence="1" type="ORF">PV07_07878</name>
</gene>
<dbReference type="RefSeq" id="XP_016248414.1">
    <property type="nucleotide sequence ID" value="XM_016394995.1"/>
</dbReference>
<dbReference type="Gene3D" id="3.30.710.10">
    <property type="entry name" value="Potassium Channel Kv1.1, Chain A"/>
    <property type="match status" value="1"/>
</dbReference>
<dbReference type="OrthoDB" id="6359816at2759"/>
<dbReference type="Proteomes" id="UP000054466">
    <property type="component" value="Unassembled WGS sequence"/>
</dbReference>
<name>A0A0D2CAV0_9EURO</name>
<dbReference type="EMBL" id="KN847043">
    <property type="protein sequence ID" value="KIW28198.1"/>
    <property type="molecule type" value="Genomic_DNA"/>
</dbReference>
<reference evidence="1 2" key="1">
    <citation type="submission" date="2015-01" db="EMBL/GenBank/DDBJ databases">
        <title>The Genome Sequence of Cladophialophora immunda CBS83496.</title>
        <authorList>
            <consortium name="The Broad Institute Genomics Platform"/>
            <person name="Cuomo C."/>
            <person name="de Hoog S."/>
            <person name="Gorbushina A."/>
            <person name="Stielow B."/>
            <person name="Teixiera M."/>
            <person name="Abouelleil A."/>
            <person name="Chapman S.B."/>
            <person name="Priest M."/>
            <person name="Young S.K."/>
            <person name="Wortman J."/>
            <person name="Nusbaum C."/>
            <person name="Birren B."/>
        </authorList>
    </citation>
    <scope>NUCLEOTIDE SEQUENCE [LARGE SCALE GENOMIC DNA]</scope>
    <source>
        <strain evidence="1 2">CBS 83496</strain>
    </source>
</reference>
<proteinExistence type="predicted"/>
<dbReference type="GeneID" id="27347072"/>
<protein>
    <recommendedName>
        <fullName evidence="3">BTB domain-containing protein</fullName>
    </recommendedName>
</protein>
<dbReference type="VEuPathDB" id="FungiDB:PV07_07878"/>
<dbReference type="InterPro" id="IPR011333">
    <property type="entry name" value="SKP1/BTB/POZ_sf"/>
</dbReference>
<organism evidence="1 2">
    <name type="scientific">Cladophialophora immunda</name>
    <dbReference type="NCBI Taxonomy" id="569365"/>
    <lineage>
        <taxon>Eukaryota</taxon>
        <taxon>Fungi</taxon>
        <taxon>Dikarya</taxon>
        <taxon>Ascomycota</taxon>
        <taxon>Pezizomycotina</taxon>
        <taxon>Eurotiomycetes</taxon>
        <taxon>Chaetothyriomycetidae</taxon>
        <taxon>Chaetothyriales</taxon>
        <taxon>Herpotrichiellaceae</taxon>
        <taxon>Cladophialophora</taxon>
    </lineage>
</organism>